<organism evidence="3 4">
    <name type="scientific">Echria macrotheca</name>
    <dbReference type="NCBI Taxonomy" id="438768"/>
    <lineage>
        <taxon>Eukaryota</taxon>
        <taxon>Fungi</taxon>
        <taxon>Dikarya</taxon>
        <taxon>Ascomycota</taxon>
        <taxon>Pezizomycotina</taxon>
        <taxon>Sordariomycetes</taxon>
        <taxon>Sordariomycetidae</taxon>
        <taxon>Sordariales</taxon>
        <taxon>Schizotheciaceae</taxon>
        <taxon>Echria</taxon>
    </lineage>
</organism>
<evidence type="ECO:0000259" key="2">
    <source>
        <dbReference type="PROSITE" id="PS51186"/>
    </source>
</evidence>
<dbReference type="PANTHER" id="PTHR42791">
    <property type="entry name" value="GNAT FAMILY ACETYLTRANSFERASE"/>
    <property type="match status" value="1"/>
</dbReference>
<dbReference type="EMBL" id="MU839828">
    <property type="protein sequence ID" value="KAK1759917.1"/>
    <property type="molecule type" value="Genomic_DNA"/>
</dbReference>
<dbReference type="Gene3D" id="3.40.630.30">
    <property type="match status" value="1"/>
</dbReference>
<dbReference type="Proteomes" id="UP001239445">
    <property type="component" value="Unassembled WGS sequence"/>
</dbReference>
<feature type="compositionally biased region" description="Basic and acidic residues" evidence="1">
    <location>
        <begin position="97"/>
        <end position="116"/>
    </location>
</feature>
<dbReference type="AlphaFoldDB" id="A0AAJ0BL23"/>
<gene>
    <name evidence="3" type="ORF">QBC47DRAFT_398720</name>
</gene>
<dbReference type="PANTHER" id="PTHR42791:SF1">
    <property type="entry name" value="N-ACETYLTRANSFERASE DOMAIN-CONTAINING PROTEIN"/>
    <property type="match status" value="1"/>
</dbReference>
<feature type="domain" description="N-acetyltransferase" evidence="2">
    <location>
        <begin position="114"/>
        <end position="254"/>
    </location>
</feature>
<dbReference type="InterPro" id="IPR016181">
    <property type="entry name" value="Acyl_CoA_acyltransferase"/>
</dbReference>
<feature type="region of interest" description="Disordered" evidence="1">
    <location>
        <begin position="132"/>
        <end position="165"/>
    </location>
</feature>
<evidence type="ECO:0000313" key="3">
    <source>
        <dbReference type="EMBL" id="KAK1759917.1"/>
    </source>
</evidence>
<proteinExistence type="predicted"/>
<sequence length="295" mass="31959">MSITTRQALPSDIPAVAALLAASPDDGSLYQFPNITRPEHQAGMRRAQAGWITSLVRGADRTTLVRVAVLGQDSGPEKVVGFSSWQKRELYPTTAPDKGDGDGNGGKAERRQRTRLVELRGDPVEELIPSEKEIIRPAADGEEDEESPSEAALTPNPTRSAAVRRLRKRLPPSPALATPCYELHGLSVHPDHRGQGIGKLLVRWGLERAAAENLPVFATGEAGGVDFYVRALGFQTLRGSEYWLDAEGNEISEEEVKGANVAYKKENGGLYGAEVVWCPKGVEVDVRGHVYSSRG</sequence>
<evidence type="ECO:0000313" key="4">
    <source>
        <dbReference type="Proteomes" id="UP001239445"/>
    </source>
</evidence>
<dbReference type="InterPro" id="IPR000182">
    <property type="entry name" value="GNAT_dom"/>
</dbReference>
<dbReference type="InterPro" id="IPR052523">
    <property type="entry name" value="Trichothecene_AcTrans"/>
</dbReference>
<protein>
    <submittedName>
        <fullName evidence="3">Acyl-n-acyltransferase</fullName>
    </submittedName>
</protein>
<keyword evidence="4" id="KW-1185">Reference proteome</keyword>
<comment type="caution">
    <text evidence="3">The sequence shown here is derived from an EMBL/GenBank/DDBJ whole genome shotgun (WGS) entry which is preliminary data.</text>
</comment>
<dbReference type="PROSITE" id="PS51186">
    <property type="entry name" value="GNAT"/>
    <property type="match status" value="1"/>
</dbReference>
<dbReference type="SUPFAM" id="SSF55729">
    <property type="entry name" value="Acyl-CoA N-acyltransferases (Nat)"/>
    <property type="match status" value="1"/>
</dbReference>
<accession>A0AAJ0BL23</accession>
<reference evidence="3" key="1">
    <citation type="submission" date="2023-06" db="EMBL/GenBank/DDBJ databases">
        <title>Genome-scale phylogeny and comparative genomics of the fungal order Sordariales.</title>
        <authorList>
            <consortium name="Lawrence Berkeley National Laboratory"/>
            <person name="Hensen N."/>
            <person name="Bonometti L."/>
            <person name="Westerberg I."/>
            <person name="Brannstrom I.O."/>
            <person name="Guillou S."/>
            <person name="Cros-Aarteil S."/>
            <person name="Calhoun S."/>
            <person name="Haridas S."/>
            <person name="Kuo A."/>
            <person name="Mondo S."/>
            <person name="Pangilinan J."/>
            <person name="Riley R."/>
            <person name="Labutti K."/>
            <person name="Andreopoulos B."/>
            <person name="Lipzen A."/>
            <person name="Chen C."/>
            <person name="Yanf M."/>
            <person name="Daum C."/>
            <person name="Ng V."/>
            <person name="Clum A."/>
            <person name="Steindorff A."/>
            <person name="Ohm R."/>
            <person name="Martin F."/>
            <person name="Silar P."/>
            <person name="Natvig D."/>
            <person name="Lalanne C."/>
            <person name="Gautier V."/>
            <person name="Ament-Velasquez S.L."/>
            <person name="Kruys A."/>
            <person name="Hutchinson M.I."/>
            <person name="Powell A.J."/>
            <person name="Barry K."/>
            <person name="Miller A.N."/>
            <person name="Grigoriev I.V."/>
            <person name="Debuchy R."/>
            <person name="Gladieux P."/>
            <person name="Thoren M.H."/>
            <person name="Johannesson H."/>
        </authorList>
    </citation>
    <scope>NUCLEOTIDE SEQUENCE</scope>
    <source>
        <strain evidence="3">PSN4</strain>
    </source>
</reference>
<dbReference type="GO" id="GO:0016747">
    <property type="term" value="F:acyltransferase activity, transferring groups other than amino-acyl groups"/>
    <property type="evidence" value="ECO:0007669"/>
    <property type="project" value="InterPro"/>
</dbReference>
<evidence type="ECO:0000256" key="1">
    <source>
        <dbReference type="SAM" id="MobiDB-lite"/>
    </source>
</evidence>
<dbReference type="Pfam" id="PF00583">
    <property type="entry name" value="Acetyltransf_1"/>
    <property type="match status" value="1"/>
</dbReference>
<name>A0AAJ0BL23_9PEZI</name>
<dbReference type="CDD" id="cd04301">
    <property type="entry name" value="NAT_SF"/>
    <property type="match status" value="1"/>
</dbReference>
<feature type="region of interest" description="Disordered" evidence="1">
    <location>
        <begin position="90"/>
        <end position="116"/>
    </location>
</feature>